<dbReference type="Proteomes" id="UP000177894">
    <property type="component" value="Chromosome"/>
</dbReference>
<sequence length="260" mass="29949">MMKRKLQGLICIVIFILFITTGCNKETKVAEDLQETPKDEVQIQEELQIDQEALQIDTNRIEEDVKEEKSAEVLPTENIPPAEAEKQKEEQKIPELKPEVKQEEQSKIPEGPALHFEGSALNQETYISLEALKKMEAAVIEDEYFALNSYGTREYFHFKGVAIGYLIENVIKPSKEAKTVTFIAEDGYAKAYTIQEVKRTDYIDEQNPDKTYKMMIAWEENHQQYDSKKGSPFRLVVGQKEEGDVNKPNWVQNIKTIQID</sequence>
<dbReference type="Gene3D" id="3.90.420.10">
    <property type="entry name" value="Oxidoreductase, molybdopterin-binding domain"/>
    <property type="match status" value="1"/>
</dbReference>
<dbReference type="EMBL" id="CP017603">
    <property type="protein sequence ID" value="AOY76624.1"/>
    <property type="molecule type" value="Genomic_DNA"/>
</dbReference>
<feature type="compositionally biased region" description="Basic and acidic residues" evidence="1">
    <location>
        <begin position="62"/>
        <end position="71"/>
    </location>
</feature>
<evidence type="ECO:0000313" key="4">
    <source>
        <dbReference type="EMBL" id="ARE87047.1"/>
    </source>
</evidence>
<evidence type="ECO:0000313" key="6">
    <source>
        <dbReference type="Proteomes" id="UP000192478"/>
    </source>
</evidence>
<feature type="compositionally biased region" description="Basic and acidic residues" evidence="1">
    <location>
        <begin position="83"/>
        <end position="105"/>
    </location>
</feature>
<dbReference type="Proteomes" id="UP000192478">
    <property type="component" value="Chromosome"/>
</dbReference>
<gene>
    <name evidence="3" type="ORF">BJL90_12575</name>
    <name evidence="4" type="ORF">CLFO_14330</name>
</gene>
<feature type="domain" description="Oxidoreductase molybdopterin-binding" evidence="2">
    <location>
        <begin position="156"/>
        <end position="255"/>
    </location>
</feature>
<dbReference type="SUPFAM" id="SSF56524">
    <property type="entry name" value="Oxidoreductase molybdopterin-binding domain"/>
    <property type="match status" value="1"/>
</dbReference>
<dbReference type="KEGG" id="cfm:BJL90_12575"/>
<dbReference type="PROSITE" id="PS51257">
    <property type="entry name" value="PROKAR_LIPOPROTEIN"/>
    <property type="match status" value="1"/>
</dbReference>
<dbReference type="InterPro" id="IPR000572">
    <property type="entry name" value="OxRdtase_Mopterin-bd_dom"/>
</dbReference>
<proteinExistence type="predicted"/>
<evidence type="ECO:0000256" key="1">
    <source>
        <dbReference type="SAM" id="MobiDB-lite"/>
    </source>
</evidence>
<reference evidence="3 5" key="1">
    <citation type="submission" date="2016-10" db="EMBL/GenBank/DDBJ databases">
        <title>Complete Genome Sequence of Acetogen Clostridium formicoaceticum ATCC 27076.</title>
        <authorList>
            <person name="Bao T."/>
            <person name="Cheng C."/>
            <person name="Zhao J."/>
            <person name="Yang S.-T."/>
            <person name="Wang J."/>
            <person name="Wang M."/>
        </authorList>
    </citation>
    <scope>NUCLEOTIDE SEQUENCE [LARGE SCALE GENOMIC DNA]</scope>
    <source>
        <strain evidence="3 5">ATCC 27076</strain>
    </source>
</reference>
<evidence type="ECO:0000259" key="2">
    <source>
        <dbReference type="Pfam" id="PF00174"/>
    </source>
</evidence>
<name>A0AAC9RK62_9CLOT</name>
<protein>
    <recommendedName>
        <fullName evidence="2">Oxidoreductase molybdopterin-binding domain-containing protein</fullName>
    </recommendedName>
</protein>
<accession>A0AAC9RK62</accession>
<dbReference type="AlphaFoldDB" id="A0AAC9RK62"/>
<dbReference type="RefSeq" id="WP_070968505.1">
    <property type="nucleotide sequence ID" value="NZ_CP020559.1"/>
</dbReference>
<keyword evidence="5" id="KW-1185">Reference proteome</keyword>
<evidence type="ECO:0000313" key="3">
    <source>
        <dbReference type="EMBL" id="AOY76624.1"/>
    </source>
</evidence>
<dbReference type="EMBL" id="CP020559">
    <property type="protein sequence ID" value="ARE87047.1"/>
    <property type="molecule type" value="Genomic_DNA"/>
</dbReference>
<feature type="region of interest" description="Disordered" evidence="1">
    <location>
        <begin position="62"/>
        <end position="105"/>
    </location>
</feature>
<organism evidence="4 6">
    <name type="scientific">Clostridium formicaceticum</name>
    <dbReference type="NCBI Taxonomy" id="1497"/>
    <lineage>
        <taxon>Bacteria</taxon>
        <taxon>Bacillati</taxon>
        <taxon>Bacillota</taxon>
        <taxon>Clostridia</taxon>
        <taxon>Eubacteriales</taxon>
        <taxon>Clostridiaceae</taxon>
        <taxon>Clostridium</taxon>
    </lineage>
</organism>
<dbReference type="Pfam" id="PF00174">
    <property type="entry name" value="Oxidored_molyb"/>
    <property type="match status" value="1"/>
</dbReference>
<evidence type="ECO:0000313" key="5">
    <source>
        <dbReference type="Proteomes" id="UP000177894"/>
    </source>
</evidence>
<reference evidence="4 6" key="2">
    <citation type="submission" date="2017-03" db="EMBL/GenBank/DDBJ databases">
        <title>Complete sequence of Clostridium formicaceticum DSM 92.</title>
        <authorList>
            <person name="Poehlein A."/>
            <person name="Karl M."/>
            <person name="Bengelsdorf F.R."/>
            <person name="Duerre P."/>
            <person name="Daniel R."/>
        </authorList>
    </citation>
    <scope>NUCLEOTIDE SEQUENCE [LARGE SCALE GENOMIC DNA]</scope>
    <source>
        <strain evidence="4 6">DSM 92</strain>
    </source>
</reference>
<dbReference type="InterPro" id="IPR036374">
    <property type="entry name" value="OxRdtase_Mopterin-bd_sf"/>
</dbReference>